<organism evidence="1 2">
    <name type="scientific">Runella slithyformis (strain ATCC 29530 / DSM 19594 / LMG 11500 / NCIMB 11436 / LSU 4)</name>
    <dbReference type="NCBI Taxonomy" id="761193"/>
    <lineage>
        <taxon>Bacteria</taxon>
        <taxon>Pseudomonadati</taxon>
        <taxon>Bacteroidota</taxon>
        <taxon>Cytophagia</taxon>
        <taxon>Cytophagales</taxon>
        <taxon>Spirosomataceae</taxon>
        <taxon>Runella</taxon>
    </lineage>
</organism>
<protein>
    <recommendedName>
        <fullName evidence="3">GxxExxY protein</fullName>
    </recommendedName>
</protein>
<dbReference type="AlphaFoldDB" id="A0A7U4E584"/>
<name>A0A7U4E584_RUNSL</name>
<reference evidence="2" key="1">
    <citation type="submission" date="2011-06" db="EMBL/GenBank/DDBJ databases">
        <title>The complete genome of chromosome of Runella slithyformis DSM 19594.</title>
        <authorList>
            <consortium name="US DOE Joint Genome Institute (JGI-PGF)"/>
            <person name="Lucas S."/>
            <person name="Han J."/>
            <person name="Lapidus A."/>
            <person name="Bruce D."/>
            <person name="Goodwin L."/>
            <person name="Pitluck S."/>
            <person name="Peters L."/>
            <person name="Kyrpides N."/>
            <person name="Mavromatis K."/>
            <person name="Ivanova N."/>
            <person name="Ovchinnikova G."/>
            <person name="Zhang X."/>
            <person name="Misra M."/>
            <person name="Detter J.C."/>
            <person name="Tapia R."/>
            <person name="Han C."/>
            <person name="Land M."/>
            <person name="Hauser L."/>
            <person name="Markowitz V."/>
            <person name="Cheng J.-F."/>
            <person name="Hugenholtz P."/>
            <person name="Woyke T."/>
            <person name="Wu D."/>
            <person name="Tindall B."/>
            <person name="Faehrich R."/>
            <person name="Brambilla E."/>
            <person name="Klenk H.-P."/>
            <person name="Eisen J.A."/>
        </authorList>
    </citation>
    <scope>NUCLEOTIDE SEQUENCE [LARGE SCALE GENOMIC DNA]</scope>
    <source>
        <strain evidence="2">ATCC 29530 / DSM 19594 / LMG 11500 / NCIMB 11436 / LSU 4</strain>
    </source>
</reference>
<reference evidence="1 2" key="2">
    <citation type="journal article" date="2012" name="Stand. Genomic Sci.">
        <title>Complete genome sequence of the aquatic bacterium Runella slithyformis type strain (LSU 4(T)).</title>
        <authorList>
            <person name="Copeland A."/>
            <person name="Zhang X."/>
            <person name="Misra M."/>
            <person name="Lapidus A."/>
            <person name="Nolan M."/>
            <person name="Lucas S."/>
            <person name="Deshpande S."/>
            <person name="Cheng J.F."/>
            <person name="Tapia R."/>
            <person name="Goodwin L.A."/>
            <person name="Pitluck S."/>
            <person name="Liolios K."/>
            <person name="Pagani I."/>
            <person name="Ivanova N."/>
            <person name="Mikhailova N."/>
            <person name="Pati A."/>
            <person name="Chen A."/>
            <person name="Palaniappan K."/>
            <person name="Land M."/>
            <person name="Hauser L."/>
            <person name="Pan C."/>
            <person name="Jeffries C.D."/>
            <person name="Detter J.C."/>
            <person name="Brambilla E.M."/>
            <person name="Rohde M."/>
            <person name="Djao O.D."/>
            <person name="Goker M."/>
            <person name="Sikorski J."/>
            <person name="Tindall B.J."/>
            <person name="Woyke T."/>
            <person name="Bristow J."/>
            <person name="Eisen J.A."/>
            <person name="Markowitz V."/>
            <person name="Hugenholtz P."/>
            <person name="Kyrpides N.C."/>
            <person name="Klenk H.P."/>
            <person name="Mavromatis K."/>
        </authorList>
    </citation>
    <scope>NUCLEOTIDE SEQUENCE [LARGE SCALE GENOMIC DNA]</scope>
    <source>
        <strain evidence="2">ATCC 29530 / DSM 19594 / LMG 11500 / NCIMB 11436 / LSU 4</strain>
    </source>
</reference>
<dbReference type="Proteomes" id="UP000000493">
    <property type="component" value="Chromosome"/>
</dbReference>
<evidence type="ECO:0008006" key="3">
    <source>
        <dbReference type="Google" id="ProtNLM"/>
    </source>
</evidence>
<sequence>MDAMDENELAKKVYFAALKVHQNLGPGLLESAYEECLFYELQKIGLRVEKQKALPLIYEEIRLEVGYRLDLLIENKVIVEIKAVEAFTDVHTAQVLTYLKLTGCKLGLLINFNVALLKNGVKRLVNGL</sequence>
<evidence type="ECO:0000313" key="2">
    <source>
        <dbReference type="Proteomes" id="UP000000493"/>
    </source>
</evidence>
<dbReference type="NCBIfam" id="TIGR04256">
    <property type="entry name" value="GxxExxY"/>
    <property type="match status" value="1"/>
</dbReference>
<evidence type="ECO:0000313" key="1">
    <source>
        <dbReference type="EMBL" id="AEI48311.1"/>
    </source>
</evidence>
<gene>
    <name evidence="1" type="ordered locus">Runsl_1887</name>
</gene>
<dbReference type="Pfam" id="PF13366">
    <property type="entry name" value="PDDEXK_3"/>
    <property type="match status" value="1"/>
</dbReference>
<dbReference type="EMBL" id="CP002859">
    <property type="protein sequence ID" value="AEI48311.1"/>
    <property type="molecule type" value="Genomic_DNA"/>
</dbReference>
<keyword evidence="2" id="KW-1185">Reference proteome</keyword>
<dbReference type="InterPro" id="IPR026350">
    <property type="entry name" value="GxxExxY"/>
</dbReference>
<proteinExistence type="predicted"/>
<accession>A0A7U4E584</accession>
<dbReference type="KEGG" id="rsi:Runsl_1887"/>